<protein>
    <submittedName>
        <fullName evidence="1">Nucleoside 2-deoxyribosyltransferase</fullName>
    </submittedName>
</protein>
<sequence>MVESSMEKVSVYLAGPLFSRGDIDWAGSLKRGIESALGNRIDVLWPVEIASGTKEEIFEVNLAALKRSPLMVAVLDGPMVDDGTAWEVGCHYALFGPRAVGIRTDTRKAGEAPESKVNLMIEVSCRAIVDDLSGLIRELKSALEEIAPATSDYESP</sequence>
<dbReference type="AlphaFoldDB" id="A0A101FUT8"/>
<reference evidence="1 2" key="1">
    <citation type="journal article" date="2015" name="MBio">
        <title>Genome-Resolved Metagenomic Analysis Reveals Roles for Candidate Phyla and Other Microbial Community Members in Biogeochemical Transformations in Oil Reservoirs.</title>
        <authorList>
            <person name="Hu P."/>
            <person name="Tom L."/>
            <person name="Singh A."/>
            <person name="Thomas B.C."/>
            <person name="Baker B.J."/>
            <person name="Piceno Y.M."/>
            <person name="Andersen G.L."/>
            <person name="Banfield J.F."/>
        </authorList>
    </citation>
    <scope>NUCLEOTIDE SEQUENCE [LARGE SCALE GENOMIC DNA]</scope>
    <source>
        <strain evidence="1">57_489</strain>
    </source>
</reference>
<accession>A0A101FUT8</accession>
<gene>
    <name evidence="1" type="ORF">XD72_0874</name>
</gene>
<proteinExistence type="predicted"/>
<keyword evidence="1" id="KW-0808">Transferase</keyword>
<organism evidence="1 2">
    <name type="scientific">Methanothrix harundinacea</name>
    <dbReference type="NCBI Taxonomy" id="301375"/>
    <lineage>
        <taxon>Archaea</taxon>
        <taxon>Methanobacteriati</taxon>
        <taxon>Methanobacteriota</taxon>
        <taxon>Stenosarchaea group</taxon>
        <taxon>Methanomicrobia</taxon>
        <taxon>Methanotrichales</taxon>
        <taxon>Methanotrichaceae</taxon>
        <taxon>Methanothrix</taxon>
    </lineage>
</organism>
<name>A0A101FUT8_9EURY</name>
<dbReference type="Pfam" id="PF05014">
    <property type="entry name" value="Nuc_deoxyrib_tr"/>
    <property type="match status" value="1"/>
</dbReference>
<dbReference type="GO" id="GO:0016740">
    <property type="term" value="F:transferase activity"/>
    <property type="evidence" value="ECO:0007669"/>
    <property type="project" value="UniProtKB-KW"/>
</dbReference>
<dbReference type="EMBL" id="LGFT01000016">
    <property type="protein sequence ID" value="KUK44769.1"/>
    <property type="molecule type" value="Genomic_DNA"/>
</dbReference>
<dbReference type="PATRIC" id="fig|301375.7.peg.445"/>
<comment type="caution">
    <text evidence="1">The sequence shown here is derived from an EMBL/GenBank/DDBJ whole genome shotgun (WGS) entry which is preliminary data.</text>
</comment>
<evidence type="ECO:0000313" key="2">
    <source>
        <dbReference type="Proteomes" id="UP000057043"/>
    </source>
</evidence>
<dbReference type="InterPro" id="IPR007710">
    <property type="entry name" value="Nucleoside_deoxyribTrfase"/>
</dbReference>
<dbReference type="Proteomes" id="UP000057043">
    <property type="component" value="Unassembled WGS sequence"/>
</dbReference>
<dbReference type="Gene3D" id="3.40.50.450">
    <property type="match status" value="1"/>
</dbReference>
<evidence type="ECO:0000313" key="1">
    <source>
        <dbReference type="EMBL" id="KUK44769.1"/>
    </source>
</evidence>
<dbReference type="SUPFAM" id="SSF52309">
    <property type="entry name" value="N-(deoxy)ribosyltransferase-like"/>
    <property type="match status" value="1"/>
</dbReference>